<feature type="region of interest" description="Disordered" evidence="1">
    <location>
        <begin position="168"/>
        <end position="188"/>
    </location>
</feature>
<evidence type="ECO:0000313" key="4">
    <source>
        <dbReference type="Proteomes" id="UP000574390"/>
    </source>
</evidence>
<sequence>MDCRGQSQPTFDTLRSKLHNDMAEVQRSARLLCPGQIVLYYLINIHILSIMVQITFDSYSTVENTIRTSFLHQNFKIRLHYNEYCSLYHGFCLDCDAGLRLTTTVLTMHYFLENLVLRDPRIGKDYFCRSIRDCDGSVRGKSVKFIGAYLGLFAVVNTASANEVSEEWEEWENESGHKSANGTSEEWEEWEDKSGDGAMNHPTIVPQNGTSGEIRVVIERKDCVFEPVLSFMRYGGDMAPGAMTSRRDNVPEDSSLREANNTWDYYFDYLTDVDVRSFVLGGYAIRKSRIAVDPEFYPPWNKTGFNELRRRVDAVGGRILADLGVYGDKTFDKKAFLESAAKFTEDYRVDGFQGLLKAAFKAIKELRLHSSLWFSTDDWEKVSENGLGKIADTNFVIIWPHYPDQVQAFNTDRFAEKVIRNVTQAGVDINTLVMT</sequence>
<accession>A0A7J6QNL7</accession>
<feature type="non-terminal residue" evidence="3">
    <location>
        <position position="435"/>
    </location>
</feature>
<evidence type="ECO:0000256" key="1">
    <source>
        <dbReference type="SAM" id="MobiDB-lite"/>
    </source>
</evidence>
<comment type="caution">
    <text evidence="3">The sequence shown here is derived from an EMBL/GenBank/DDBJ whole genome shotgun (WGS) entry which is preliminary data.</text>
</comment>
<keyword evidence="2" id="KW-1133">Transmembrane helix</keyword>
<dbReference type="Proteomes" id="UP000574390">
    <property type="component" value="Unassembled WGS sequence"/>
</dbReference>
<organism evidence="3 4">
    <name type="scientific">Perkinsus olseni</name>
    <name type="common">Perkinsus atlanticus</name>
    <dbReference type="NCBI Taxonomy" id="32597"/>
    <lineage>
        <taxon>Eukaryota</taxon>
        <taxon>Sar</taxon>
        <taxon>Alveolata</taxon>
        <taxon>Perkinsozoa</taxon>
        <taxon>Perkinsea</taxon>
        <taxon>Perkinsida</taxon>
        <taxon>Perkinsidae</taxon>
        <taxon>Perkinsus</taxon>
    </lineage>
</organism>
<reference evidence="3 4" key="1">
    <citation type="submission" date="2020-04" db="EMBL/GenBank/DDBJ databases">
        <title>Perkinsus olseni comparative genomics.</title>
        <authorList>
            <person name="Bogema D.R."/>
        </authorList>
    </citation>
    <scope>NUCLEOTIDE SEQUENCE [LARGE SCALE GENOMIC DNA]</scope>
    <source>
        <strain evidence="3">ATCC PRA-205</strain>
    </source>
</reference>
<evidence type="ECO:0000256" key="2">
    <source>
        <dbReference type="SAM" id="Phobius"/>
    </source>
</evidence>
<protein>
    <submittedName>
        <fullName evidence="3">Uncharacterized protein</fullName>
    </submittedName>
</protein>
<keyword evidence="2" id="KW-0472">Membrane</keyword>
<keyword evidence="2" id="KW-0812">Transmembrane</keyword>
<dbReference type="EMBL" id="JABANM010028334">
    <property type="protein sequence ID" value="KAF4709867.1"/>
    <property type="molecule type" value="Genomic_DNA"/>
</dbReference>
<dbReference type="AlphaFoldDB" id="A0A7J6QNL7"/>
<evidence type="ECO:0000313" key="3">
    <source>
        <dbReference type="EMBL" id="KAF4709867.1"/>
    </source>
</evidence>
<feature type="transmembrane region" description="Helical" evidence="2">
    <location>
        <begin position="37"/>
        <end position="56"/>
    </location>
</feature>
<proteinExistence type="predicted"/>
<name>A0A7J6QNL7_PEROL</name>
<gene>
    <name evidence="3" type="ORF">FOZ62_017561</name>
</gene>